<dbReference type="RefSeq" id="WP_282680089.1">
    <property type="nucleotide sequence ID" value="NZ_JAOTLW010000053.1"/>
</dbReference>
<feature type="region of interest" description="Disordered" evidence="1">
    <location>
        <begin position="103"/>
        <end position="129"/>
    </location>
</feature>
<sequence length="291" mass="32608">MIECLYVENKTICTTLDYENDPDKYRGLIYCLECNSKAWFIKGYKTDKIDRMACFAAHHKENCNAATVEIGSDDSDELEANDQQNSSDIRVDLDKTVNASIYVSQPNDKHGDEESDWRTNKQKKPLGNASGFPLNKSLRQILTNLCRNPNYADKGQTITIVADSGRVILSGELQANLVKLENITKVHVGRQCIFWGTINNLNVDKKGILWLNYGDYRKEPSVKFSPSLKDQLLKNFKIKDVSELDGSDVIVVGNVGVSPNGKAIVQTGFTKYISFRRVEVKTDGARGDVNV</sequence>
<protein>
    <submittedName>
        <fullName evidence="2">Uncharacterized protein</fullName>
    </submittedName>
</protein>
<gene>
    <name evidence="2" type="ORF">ODY93_22585</name>
</gene>
<name>A0ABT6UJX0_9GAMM</name>
<evidence type="ECO:0000313" key="2">
    <source>
        <dbReference type="EMBL" id="MDI5834363.1"/>
    </source>
</evidence>
<keyword evidence="3" id="KW-1185">Reference proteome</keyword>
<feature type="compositionally biased region" description="Basic and acidic residues" evidence="1">
    <location>
        <begin position="107"/>
        <end position="119"/>
    </location>
</feature>
<reference evidence="2 3" key="1">
    <citation type="submission" date="2022-09" db="EMBL/GenBank/DDBJ databases">
        <title>The outer-membrane cytochrome OmcA is essential for infection of Shewanella oneidensis by a zebrafish-associated bacteriophage.</title>
        <authorList>
            <person name="Grenfell A.W."/>
            <person name="Intile P."/>
            <person name="Mcfarlane J."/>
            <person name="Leung D."/>
            <person name="Abdalla K."/>
            <person name="Wold M."/>
            <person name="Kees E."/>
            <person name="Gralnick J."/>
        </authorList>
    </citation>
    <scope>NUCLEOTIDE SEQUENCE [LARGE SCALE GENOMIC DNA]</scope>
    <source>
        <strain evidence="2 3">NF-5</strain>
    </source>
</reference>
<dbReference type="EMBL" id="JAOTLW010000053">
    <property type="protein sequence ID" value="MDI5834363.1"/>
    <property type="molecule type" value="Genomic_DNA"/>
</dbReference>
<comment type="caution">
    <text evidence="2">The sequence shown here is derived from an EMBL/GenBank/DDBJ whole genome shotgun (WGS) entry which is preliminary data.</text>
</comment>
<accession>A0ABT6UJX0</accession>
<evidence type="ECO:0000256" key="1">
    <source>
        <dbReference type="SAM" id="MobiDB-lite"/>
    </source>
</evidence>
<organism evidence="2 3">
    <name type="scientific">Shewanella xiamenensis</name>
    <dbReference type="NCBI Taxonomy" id="332186"/>
    <lineage>
        <taxon>Bacteria</taxon>
        <taxon>Pseudomonadati</taxon>
        <taxon>Pseudomonadota</taxon>
        <taxon>Gammaproteobacteria</taxon>
        <taxon>Alteromonadales</taxon>
        <taxon>Shewanellaceae</taxon>
        <taxon>Shewanella</taxon>
    </lineage>
</organism>
<evidence type="ECO:0000313" key="3">
    <source>
        <dbReference type="Proteomes" id="UP001159075"/>
    </source>
</evidence>
<proteinExistence type="predicted"/>
<dbReference type="Proteomes" id="UP001159075">
    <property type="component" value="Unassembled WGS sequence"/>
</dbReference>